<keyword evidence="3" id="KW-1185">Reference proteome</keyword>
<gene>
    <name evidence="2" type="ORF">GCM10023331_31330</name>
</gene>
<evidence type="ECO:0000313" key="3">
    <source>
        <dbReference type="Proteomes" id="UP001500298"/>
    </source>
</evidence>
<dbReference type="Pfam" id="PF14371">
    <property type="entry name" value="DUF4412"/>
    <property type="match status" value="1"/>
</dbReference>
<sequence length="261" mass="29595">MKEALDKADQKTDEETYKMWEKMASRGGSAEEIKEAVRGSYNFDYQIHYVMATKKKNGKEDQTEVIFYTNTENDYLGVKPIIEDEDMEVISVFDRSEKVMVNFTEDKKKGNRQAIAMKLDLDEIQAQAYEDEAAEDANQEEAPKFKKTGETKEINGISCEKYVGEGEDHEIELWLGEVDQAAPFMPGSFQGQSKRLAEVMGDIPVNKNLIMMEMQAVDKRNGEVSSMKVKELGDADMSVKSEDYELMAIPQGYGNPTPDEE</sequence>
<organism evidence="2 3">
    <name type="scientific">Algivirga pacifica</name>
    <dbReference type="NCBI Taxonomy" id="1162670"/>
    <lineage>
        <taxon>Bacteria</taxon>
        <taxon>Pseudomonadati</taxon>
        <taxon>Bacteroidota</taxon>
        <taxon>Cytophagia</taxon>
        <taxon>Cytophagales</taxon>
        <taxon>Flammeovirgaceae</taxon>
        <taxon>Algivirga</taxon>
    </lineage>
</organism>
<evidence type="ECO:0000259" key="1">
    <source>
        <dbReference type="Pfam" id="PF14371"/>
    </source>
</evidence>
<evidence type="ECO:0000313" key="2">
    <source>
        <dbReference type="EMBL" id="GAA4844197.1"/>
    </source>
</evidence>
<dbReference type="InterPro" id="IPR025524">
    <property type="entry name" value="DUF4412"/>
</dbReference>
<comment type="caution">
    <text evidence="2">The sequence shown here is derived from an EMBL/GenBank/DDBJ whole genome shotgun (WGS) entry which is preliminary data.</text>
</comment>
<dbReference type="Proteomes" id="UP001500298">
    <property type="component" value="Unassembled WGS sequence"/>
</dbReference>
<proteinExistence type="predicted"/>
<accession>A0ABP9DJ63</accession>
<dbReference type="EMBL" id="BAABJX010000051">
    <property type="protein sequence ID" value="GAA4844197.1"/>
    <property type="molecule type" value="Genomic_DNA"/>
</dbReference>
<reference evidence="3" key="1">
    <citation type="journal article" date="2019" name="Int. J. Syst. Evol. Microbiol.">
        <title>The Global Catalogue of Microorganisms (GCM) 10K type strain sequencing project: providing services to taxonomists for standard genome sequencing and annotation.</title>
        <authorList>
            <consortium name="The Broad Institute Genomics Platform"/>
            <consortium name="The Broad Institute Genome Sequencing Center for Infectious Disease"/>
            <person name="Wu L."/>
            <person name="Ma J."/>
        </authorList>
    </citation>
    <scope>NUCLEOTIDE SEQUENCE [LARGE SCALE GENOMIC DNA]</scope>
    <source>
        <strain evidence="3">JCM 18326</strain>
    </source>
</reference>
<protein>
    <recommendedName>
        <fullName evidence="1">DUF4412 domain-containing protein</fullName>
    </recommendedName>
</protein>
<name>A0ABP9DJ63_9BACT</name>
<feature type="domain" description="DUF4412" evidence="1">
    <location>
        <begin position="126"/>
        <end position="253"/>
    </location>
</feature>